<dbReference type="Proteomes" id="UP000092462">
    <property type="component" value="Unassembled WGS sequence"/>
</dbReference>
<keyword evidence="4" id="KW-1185">Reference proteome</keyword>
<dbReference type="Pfam" id="PF17763">
    <property type="entry name" value="Asparaginase_C"/>
    <property type="match status" value="1"/>
</dbReference>
<dbReference type="EnsemblMetazoa" id="PPAI000526-RA">
    <property type="protein sequence ID" value="PPAI000526-PA"/>
    <property type="gene ID" value="PPAI000526"/>
</dbReference>
<dbReference type="PROSITE" id="PS51732">
    <property type="entry name" value="ASN_GLN_ASE_3"/>
    <property type="match status" value="1"/>
</dbReference>
<dbReference type="InterPro" id="IPR036152">
    <property type="entry name" value="Asp/glu_Ase-like_sf"/>
</dbReference>
<reference evidence="3" key="1">
    <citation type="submission" date="2022-08" db="UniProtKB">
        <authorList>
            <consortium name="EnsemblMetazoa"/>
        </authorList>
    </citation>
    <scope>IDENTIFICATION</scope>
    <source>
        <strain evidence="3">Israel</strain>
    </source>
</reference>
<dbReference type="VEuPathDB" id="VectorBase:PPAPM1_011319"/>
<dbReference type="GO" id="GO:0004067">
    <property type="term" value="F:asparaginase activity"/>
    <property type="evidence" value="ECO:0007669"/>
    <property type="project" value="UniProtKB-UniRule"/>
</dbReference>
<dbReference type="InterPro" id="IPR027475">
    <property type="entry name" value="Asparaginase/glutaminase_AS2"/>
</dbReference>
<dbReference type="GO" id="GO:0009066">
    <property type="term" value="P:aspartate family amino acid metabolic process"/>
    <property type="evidence" value="ECO:0007669"/>
    <property type="project" value="UniProtKB-ARBA"/>
</dbReference>
<feature type="domain" description="L-asparaginase N-terminal" evidence="1">
    <location>
        <begin position="73"/>
        <end position="286"/>
    </location>
</feature>
<dbReference type="PANTHER" id="PTHR11707:SF28">
    <property type="entry name" value="60 KDA LYSOPHOSPHOLIPASE"/>
    <property type="match status" value="1"/>
</dbReference>
<evidence type="ECO:0000259" key="1">
    <source>
        <dbReference type="Pfam" id="PF00710"/>
    </source>
</evidence>
<sequence>MENSSDCDDIGNEFRAKVNGSASISQVSLGSSQKSVSLSKMGSFTPSKMSDKSSLRRNRSYGNMLASGNSEAKVLVIYTGGTIGMMRNEKNALEPIQNALVKNIRRFPHMHDVEYAQQRFGTGASMAPLVLPFVENEPRRVIYTISEYDPLLDSSNMTINDWVRIAEDIRQSYEFFDGFVVLHGTDTLSYTASALSFMLENLGKTVIITGSQIPIFETRTDGKDNFTSALIIAGNYVIPEVSVFFGSKLYRGNRTIKVSSASLDAFDTPNVPCLANVGINVEVDYRLIFRPCTVNRFCVHSHLDENVGILRLFPSITTATIRAFLQPPMRGVVLQSFGAGNIPSNREDMLQALKDASQNGMIIVNCTQCTTGKSSNHFK</sequence>
<dbReference type="AlphaFoldDB" id="A0A1B0CZK4"/>
<evidence type="ECO:0000259" key="2">
    <source>
        <dbReference type="Pfam" id="PF17763"/>
    </source>
</evidence>
<organism evidence="3 4">
    <name type="scientific">Phlebotomus papatasi</name>
    <name type="common">Sandfly</name>
    <dbReference type="NCBI Taxonomy" id="29031"/>
    <lineage>
        <taxon>Eukaryota</taxon>
        <taxon>Metazoa</taxon>
        <taxon>Ecdysozoa</taxon>
        <taxon>Arthropoda</taxon>
        <taxon>Hexapoda</taxon>
        <taxon>Insecta</taxon>
        <taxon>Pterygota</taxon>
        <taxon>Neoptera</taxon>
        <taxon>Endopterygota</taxon>
        <taxon>Diptera</taxon>
        <taxon>Nematocera</taxon>
        <taxon>Psychodoidea</taxon>
        <taxon>Psychodidae</taxon>
        <taxon>Phlebotomus</taxon>
        <taxon>Phlebotomus</taxon>
    </lineage>
</organism>
<feature type="domain" description="Asparaginase/glutaminase C-terminal" evidence="2">
    <location>
        <begin position="306"/>
        <end position="376"/>
    </location>
</feature>
<dbReference type="Gene3D" id="3.40.50.40">
    <property type="match status" value="1"/>
</dbReference>
<dbReference type="PRINTS" id="PR00139">
    <property type="entry name" value="ASNGLNASE"/>
</dbReference>
<dbReference type="VEuPathDB" id="VectorBase:PPAI000526"/>
<dbReference type="SFLD" id="SFLDS00057">
    <property type="entry name" value="Glutaminase/Asparaginase"/>
    <property type="match status" value="1"/>
</dbReference>
<evidence type="ECO:0000313" key="3">
    <source>
        <dbReference type="EnsemblMetazoa" id="PPAI000526-PA"/>
    </source>
</evidence>
<name>A0A1B0CZK4_PHLPP</name>
<dbReference type="InterPro" id="IPR040919">
    <property type="entry name" value="Asparaginase_C"/>
</dbReference>
<dbReference type="SMART" id="SM00870">
    <property type="entry name" value="Asparaginase"/>
    <property type="match status" value="1"/>
</dbReference>
<dbReference type="InterPro" id="IPR041725">
    <property type="entry name" value="L-asparaginase_I"/>
</dbReference>
<dbReference type="EMBL" id="AJVK01009618">
    <property type="status" value="NOT_ANNOTATED_CDS"/>
    <property type="molecule type" value="Genomic_DNA"/>
</dbReference>
<dbReference type="SUPFAM" id="SSF53774">
    <property type="entry name" value="Glutaminase/Asparaginase"/>
    <property type="match status" value="1"/>
</dbReference>
<dbReference type="Gene3D" id="3.40.50.1170">
    <property type="entry name" value="L-asparaginase, N-terminal domain"/>
    <property type="match status" value="1"/>
</dbReference>
<dbReference type="InterPro" id="IPR006034">
    <property type="entry name" value="Asparaginase/glutaminase-like"/>
</dbReference>
<dbReference type="FunFam" id="3.40.50.1170:FF:000003">
    <property type="entry name" value="60 kDa lysophospholipase"/>
    <property type="match status" value="1"/>
</dbReference>
<dbReference type="InterPro" id="IPR027474">
    <property type="entry name" value="L-asparaginase_N"/>
</dbReference>
<proteinExistence type="predicted"/>
<dbReference type="PANTHER" id="PTHR11707">
    <property type="entry name" value="L-ASPARAGINASE"/>
    <property type="match status" value="1"/>
</dbReference>
<accession>A0A1B0CZK4</accession>
<dbReference type="PROSITE" id="PS00917">
    <property type="entry name" value="ASN_GLN_ASE_2"/>
    <property type="match status" value="1"/>
</dbReference>
<dbReference type="InterPro" id="IPR027473">
    <property type="entry name" value="L-asparaginase_C"/>
</dbReference>
<evidence type="ECO:0000313" key="4">
    <source>
        <dbReference type="Proteomes" id="UP000092462"/>
    </source>
</evidence>
<dbReference type="InterPro" id="IPR037152">
    <property type="entry name" value="L-asparaginase_N_sf"/>
</dbReference>
<dbReference type="PIRSF" id="PIRSF500176">
    <property type="entry name" value="L_ASNase"/>
    <property type="match status" value="1"/>
</dbReference>
<protein>
    <submittedName>
        <fullName evidence="3">Uncharacterized protein</fullName>
    </submittedName>
</protein>
<dbReference type="Pfam" id="PF00710">
    <property type="entry name" value="Asparaginase"/>
    <property type="match status" value="1"/>
</dbReference>
<dbReference type="CDD" id="cd08963">
    <property type="entry name" value="L-asparaginase_I"/>
    <property type="match status" value="1"/>
</dbReference>
<dbReference type="PIRSF" id="PIRSF001220">
    <property type="entry name" value="L-ASNase_gatD"/>
    <property type="match status" value="1"/>
</dbReference>